<dbReference type="Proteomes" id="UP000785679">
    <property type="component" value="Unassembled WGS sequence"/>
</dbReference>
<organism evidence="1 2">
    <name type="scientific">Halteria grandinella</name>
    <dbReference type="NCBI Taxonomy" id="5974"/>
    <lineage>
        <taxon>Eukaryota</taxon>
        <taxon>Sar</taxon>
        <taxon>Alveolata</taxon>
        <taxon>Ciliophora</taxon>
        <taxon>Intramacronucleata</taxon>
        <taxon>Spirotrichea</taxon>
        <taxon>Stichotrichia</taxon>
        <taxon>Sporadotrichida</taxon>
        <taxon>Halteriidae</taxon>
        <taxon>Halteria</taxon>
    </lineage>
</organism>
<evidence type="ECO:0000313" key="2">
    <source>
        <dbReference type="Proteomes" id="UP000785679"/>
    </source>
</evidence>
<gene>
    <name evidence="1" type="ORF">FGO68_gene4014</name>
</gene>
<comment type="caution">
    <text evidence="1">The sequence shown here is derived from an EMBL/GenBank/DDBJ whole genome shotgun (WGS) entry which is preliminary data.</text>
</comment>
<name>A0A8J8P530_HALGN</name>
<proteinExistence type="predicted"/>
<protein>
    <submittedName>
        <fullName evidence="1">Uncharacterized protein</fullName>
    </submittedName>
</protein>
<dbReference type="EMBL" id="RRYP01001420">
    <property type="protein sequence ID" value="TNV85975.1"/>
    <property type="molecule type" value="Genomic_DNA"/>
</dbReference>
<evidence type="ECO:0000313" key="1">
    <source>
        <dbReference type="EMBL" id="TNV85975.1"/>
    </source>
</evidence>
<reference evidence="1" key="1">
    <citation type="submission" date="2019-06" db="EMBL/GenBank/DDBJ databases">
        <authorList>
            <person name="Zheng W."/>
        </authorList>
    </citation>
    <scope>NUCLEOTIDE SEQUENCE</scope>
    <source>
        <strain evidence="1">QDHG01</strain>
    </source>
</reference>
<keyword evidence="2" id="KW-1185">Reference proteome</keyword>
<sequence>MFLSVRFPLPTARLGRSGLHWLCFSTSWLCWKISEGSVMWRGCCLRSTSTLGSFFFLADCTALRQISTRANS</sequence>
<dbReference type="AlphaFoldDB" id="A0A8J8P530"/>
<accession>A0A8J8P530</accession>